<name>A0A8T0HGN9_CERPU</name>
<protein>
    <submittedName>
        <fullName evidence="1">Uncharacterized protein</fullName>
    </submittedName>
</protein>
<dbReference type="AlphaFoldDB" id="A0A8T0HGN9"/>
<accession>A0A8T0HGN9</accession>
<dbReference type="Proteomes" id="UP000822688">
    <property type="component" value="Chromosome 6"/>
</dbReference>
<keyword evidence="2" id="KW-1185">Reference proteome</keyword>
<gene>
    <name evidence="1" type="ORF">KC19_6G002300</name>
</gene>
<evidence type="ECO:0000313" key="1">
    <source>
        <dbReference type="EMBL" id="KAG0568202.1"/>
    </source>
</evidence>
<sequence length="103" mass="11707">MVVWREKNVITSLCVRRRYLELHSREPPSLPSFAFCQPCWWNLYYIIPRRYPASSSLVLSSCCENSSALLKRRTTAGNEEINNGASLPALDFCSTTTSFTSPL</sequence>
<organism evidence="1 2">
    <name type="scientific">Ceratodon purpureus</name>
    <name type="common">Fire moss</name>
    <name type="synonym">Dicranum purpureum</name>
    <dbReference type="NCBI Taxonomy" id="3225"/>
    <lineage>
        <taxon>Eukaryota</taxon>
        <taxon>Viridiplantae</taxon>
        <taxon>Streptophyta</taxon>
        <taxon>Embryophyta</taxon>
        <taxon>Bryophyta</taxon>
        <taxon>Bryophytina</taxon>
        <taxon>Bryopsida</taxon>
        <taxon>Dicranidae</taxon>
        <taxon>Pseudoditrichales</taxon>
        <taxon>Ditrichaceae</taxon>
        <taxon>Ceratodon</taxon>
    </lineage>
</organism>
<evidence type="ECO:0000313" key="2">
    <source>
        <dbReference type="Proteomes" id="UP000822688"/>
    </source>
</evidence>
<reference evidence="1 2" key="1">
    <citation type="submission" date="2020-06" db="EMBL/GenBank/DDBJ databases">
        <title>WGS assembly of Ceratodon purpureus strain R40.</title>
        <authorList>
            <person name="Carey S.B."/>
            <person name="Jenkins J."/>
            <person name="Shu S."/>
            <person name="Lovell J.T."/>
            <person name="Sreedasyam A."/>
            <person name="Maumus F."/>
            <person name="Tiley G.P."/>
            <person name="Fernandez-Pozo N."/>
            <person name="Barry K."/>
            <person name="Chen C."/>
            <person name="Wang M."/>
            <person name="Lipzen A."/>
            <person name="Daum C."/>
            <person name="Saski C.A."/>
            <person name="Payton A.C."/>
            <person name="Mcbreen J.C."/>
            <person name="Conrad R.E."/>
            <person name="Kollar L.M."/>
            <person name="Olsson S."/>
            <person name="Huttunen S."/>
            <person name="Landis J.B."/>
            <person name="Wickett N.J."/>
            <person name="Johnson M.G."/>
            <person name="Rensing S.A."/>
            <person name="Grimwood J."/>
            <person name="Schmutz J."/>
            <person name="Mcdaniel S.F."/>
        </authorList>
    </citation>
    <scope>NUCLEOTIDE SEQUENCE [LARGE SCALE GENOMIC DNA]</scope>
    <source>
        <strain evidence="1 2">R40</strain>
    </source>
</reference>
<dbReference type="EMBL" id="CM026427">
    <property type="protein sequence ID" value="KAG0568202.1"/>
    <property type="molecule type" value="Genomic_DNA"/>
</dbReference>
<proteinExistence type="predicted"/>
<comment type="caution">
    <text evidence="1">The sequence shown here is derived from an EMBL/GenBank/DDBJ whole genome shotgun (WGS) entry which is preliminary data.</text>
</comment>